<sequence>MAVNSTSNGNQTSNQDISCAIRLYGLQQKTFIIALIIMISITAFAGNILIVVALKRVYSLHPPSKLLFRCLASTDFGVGLLAGPLFITYLTSQGHLRKCESLRTIFYCLAALLGEVSMLTLTSINVDRLLALLLGLRYRQKVTKRRVQVTLVLFWLLSSVIATTFIYNSFLIHITLFATELVCVAVSTYCFVKIYVKIRQHQIQIHLREQVHQDQAFNFARYKKIVSGLVWVQITVVACYVPHAIVQAVYAFKKATTSFLDFIWPDVTIAMVLLNSAVNPFLYCWKVNERLYGFHLKILIATLNIPLSVTAILGNVLIIIALQNVSTPLRPPSKLLFRYLASTDLAVGLVTQPLIVVFLLLPEKSGSCLYLTIIGKATSVLFGGVSLLTLTAISVERLLALLLGIRYRQFLSLRRIKVMIFIFWLIGAAIAGMFIFRLLIAAVSGSILLLSCTATSTFCYTKIYRVLRHHGRQVNFQQEVTGAPASLNIARYRKTLSTAMWVQMTFLACYLPFGIVQVIISVTALRAPSIDLARDLTGTIVFLNSTLNPFLYCWKISAVRRIVKDKIRRWFCF</sequence>
<gene>
    <name evidence="12" type="ORF">pdam_00007212</name>
</gene>
<feature type="transmembrane region" description="Helical" evidence="10">
    <location>
        <begin position="172"/>
        <end position="192"/>
    </location>
</feature>
<dbReference type="AlphaFoldDB" id="A0A3M6US98"/>
<dbReference type="GO" id="GO:0005886">
    <property type="term" value="C:plasma membrane"/>
    <property type="evidence" value="ECO:0007669"/>
    <property type="project" value="UniProtKB-SubCell"/>
</dbReference>
<reference evidence="12 13" key="1">
    <citation type="journal article" date="2018" name="Sci. Rep.">
        <title>Comparative analysis of the Pocillopora damicornis genome highlights role of immune system in coral evolution.</title>
        <authorList>
            <person name="Cunning R."/>
            <person name="Bay R.A."/>
            <person name="Gillette P."/>
            <person name="Baker A.C."/>
            <person name="Traylor-Knowles N."/>
        </authorList>
    </citation>
    <scope>NUCLEOTIDE SEQUENCE [LARGE SCALE GENOMIC DNA]</scope>
    <source>
        <strain evidence="12">RSMAS</strain>
        <tissue evidence="12">Whole animal</tissue>
    </source>
</reference>
<dbReference type="InterPro" id="IPR000276">
    <property type="entry name" value="GPCR_Rhodpsn"/>
</dbReference>
<accession>A0A3M6US98</accession>
<evidence type="ECO:0000313" key="12">
    <source>
        <dbReference type="EMBL" id="RMX56541.1"/>
    </source>
</evidence>
<comment type="caution">
    <text evidence="12">The sequence shown here is derived from an EMBL/GenBank/DDBJ whole genome shotgun (WGS) entry which is preliminary data.</text>
</comment>
<evidence type="ECO:0000256" key="7">
    <source>
        <dbReference type="ARBA" id="ARBA00023170"/>
    </source>
</evidence>
<dbReference type="GO" id="GO:0004930">
    <property type="term" value="F:G protein-coupled receptor activity"/>
    <property type="evidence" value="ECO:0007669"/>
    <property type="project" value="UniProtKB-KW"/>
</dbReference>
<keyword evidence="13" id="KW-1185">Reference proteome</keyword>
<proteinExistence type="predicted"/>
<keyword evidence="7" id="KW-0675">Receptor</keyword>
<feature type="transmembrane region" description="Helical" evidence="10">
    <location>
        <begin position="104"/>
        <end position="126"/>
    </location>
</feature>
<evidence type="ECO:0000256" key="2">
    <source>
        <dbReference type="ARBA" id="ARBA00022475"/>
    </source>
</evidence>
<evidence type="ECO:0000256" key="3">
    <source>
        <dbReference type="ARBA" id="ARBA00022692"/>
    </source>
</evidence>
<dbReference type="Proteomes" id="UP000275408">
    <property type="component" value="Unassembled WGS sequence"/>
</dbReference>
<dbReference type="PANTHER" id="PTHR24246">
    <property type="entry name" value="OLFACTORY RECEPTOR AND ADENOSINE RECEPTOR"/>
    <property type="match status" value="1"/>
</dbReference>
<keyword evidence="4 10" id="KW-1133">Transmembrane helix</keyword>
<evidence type="ECO:0000256" key="1">
    <source>
        <dbReference type="ARBA" id="ARBA00004651"/>
    </source>
</evidence>
<dbReference type="PROSITE" id="PS50262">
    <property type="entry name" value="G_PROTEIN_RECEP_F1_2"/>
    <property type="match status" value="2"/>
</dbReference>
<feature type="transmembrane region" description="Helical" evidence="10">
    <location>
        <begin position="259"/>
        <end position="278"/>
    </location>
</feature>
<dbReference type="Gene3D" id="1.20.1070.10">
    <property type="entry name" value="Rhodopsin 7-helix transmembrane proteins"/>
    <property type="match status" value="2"/>
</dbReference>
<evidence type="ECO:0000256" key="5">
    <source>
        <dbReference type="ARBA" id="ARBA00023040"/>
    </source>
</evidence>
<feature type="transmembrane region" description="Helical" evidence="10">
    <location>
        <begin position="335"/>
        <end position="361"/>
    </location>
</feature>
<dbReference type="Pfam" id="PF00001">
    <property type="entry name" value="7tm_1"/>
    <property type="match status" value="4"/>
</dbReference>
<dbReference type="OrthoDB" id="5954506at2759"/>
<feature type="transmembrane region" description="Helical" evidence="10">
    <location>
        <begin position="536"/>
        <end position="554"/>
    </location>
</feature>
<evidence type="ECO:0000313" key="13">
    <source>
        <dbReference type="Proteomes" id="UP000275408"/>
    </source>
</evidence>
<dbReference type="SUPFAM" id="SSF81321">
    <property type="entry name" value="Family A G protein-coupled receptor-like"/>
    <property type="match status" value="2"/>
</dbReference>
<feature type="transmembrane region" description="Helical" evidence="10">
    <location>
        <begin position="66"/>
        <end position="92"/>
    </location>
</feature>
<feature type="transmembrane region" description="Helical" evidence="10">
    <location>
        <begin position="31"/>
        <end position="54"/>
    </location>
</feature>
<dbReference type="InterPro" id="IPR017452">
    <property type="entry name" value="GPCR_Rhodpsn_7TM"/>
</dbReference>
<evidence type="ECO:0000259" key="11">
    <source>
        <dbReference type="PROSITE" id="PS50262"/>
    </source>
</evidence>
<dbReference type="EMBL" id="RCHS01000828">
    <property type="protein sequence ID" value="RMX56541.1"/>
    <property type="molecule type" value="Genomic_DNA"/>
</dbReference>
<keyword evidence="8" id="KW-0325">Glycoprotein</keyword>
<dbReference type="CDD" id="cd00637">
    <property type="entry name" value="7tm_classA_rhodopsin-like"/>
    <property type="match status" value="2"/>
</dbReference>
<evidence type="ECO:0000256" key="10">
    <source>
        <dbReference type="SAM" id="Phobius"/>
    </source>
</evidence>
<evidence type="ECO:0000256" key="6">
    <source>
        <dbReference type="ARBA" id="ARBA00023136"/>
    </source>
</evidence>
<keyword evidence="9" id="KW-0807">Transducer</keyword>
<dbReference type="PRINTS" id="PR00237">
    <property type="entry name" value="GPCRRHODOPSN"/>
</dbReference>
<evidence type="ECO:0000256" key="4">
    <source>
        <dbReference type="ARBA" id="ARBA00022989"/>
    </source>
</evidence>
<feature type="transmembrane region" description="Helical" evidence="10">
    <location>
        <begin position="147"/>
        <end position="166"/>
    </location>
</feature>
<keyword evidence="5" id="KW-0297">G-protein coupled receptor</keyword>
<organism evidence="12 13">
    <name type="scientific">Pocillopora damicornis</name>
    <name type="common">Cauliflower coral</name>
    <name type="synonym">Millepora damicornis</name>
    <dbReference type="NCBI Taxonomy" id="46731"/>
    <lineage>
        <taxon>Eukaryota</taxon>
        <taxon>Metazoa</taxon>
        <taxon>Cnidaria</taxon>
        <taxon>Anthozoa</taxon>
        <taxon>Hexacorallia</taxon>
        <taxon>Scleractinia</taxon>
        <taxon>Astrocoeniina</taxon>
        <taxon>Pocilloporidae</taxon>
        <taxon>Pocillopora</taxon>
    </lineage>
</organism>
<feature type="transmembrane region" description="Helical" evidence="10">
    <location>
        <begin position="501"/>
        <end position="524"/>
    </location>
</feature>
<name>A0A3M6US98_POCDA</name>
<evidence type="ECO:0000256" key="9">
    <source>
        <dbReference type="ARBA" id="ARBA00023224"/>
    </source>
</evidence>
<dbReference type="PANTHER" id="PTHR24246:SF27">
    <property type="entry name" value="ADENOSINE RECEPTOR, ISOFORM A"/>
    <property type="match status" value="1"/>
</dbReference>
<comment type="subcellular location">
    <subcellularLocation>
        <location evidence="1">Cell membrane</location>
        <topology evidence="1">Multi-pass membrane protein</topology>
    </subcellularLocation>
</comment>
<feature type="transmembrane region" description="Helical" evidence="10">
    <location>
        <begin position="416"/>
        <end position="436"/>
    </location>
</feature>
<keyword evidence="2" id="KW-1003">Cell membrane</keyword>
<evidence type="ECO:0000256" key="8">
    <source>
        <dbReference type="ARBA" id="ARBA00023180"/>
    </source>
</evidence>
<feature type="domain" description="G-protein coupled receptors family 1 profile" evidence="11">
    <location>
        <begin position="46"/>
        <end position="283"/>
    </location>
</feature>
<feature type="domain" description="G-protein coupled receptors family 1 profile" evidence="11">
    <location>
        <begin position="314"/>
        <end position="552"/>
    </location>
</feature>
<protein>
    <recommendedName>
        <fullName evidence="11">G-protein coupled receptors family 1 profile domain-containing protein</fullName>
    </recommendedName>
</protein>
<keyword evidence="6 10" id="KW-0472">Membrane</keyword>
<keyword evidence="3 10" id="KW-0812">Transmembrane</keyword>
<feature type="transmembrane region" description="Helical" evidence="10">
    <location>
        <begin position="298"/>
        <end position="323"/>
    </location>
</feature>